<feature type="compositionally biased region" description="Basic residues" evidence="1">
    <location>
        <begin position="249"/>
        <end position="262"/>
    </location>
</feature>
<dbReference type="Proteomes" id="UP001396334">
    <property type="component" value="Unassembled WGS sequence"/>
</dbReference>
<dbReference type="PANTHER" id="PTHR46328:SF27">
    <property type="entry name" value="OS12G0287500 PROTEIN"/>
    <property type="match status" value="1"/>
</dbReference>
<keyword evidence="3" id="KW-1185">Reference proteome</keyword>
<evidence type="ECO:0008006" key="4">
    <source>
        <dbReference type="Google" id="ProtNLM"/>
    </source>
</evidence>
<evidence type="ECO:0000256" key="1">
    <source>
        <dbReference type="SAM" id="MobiDB-lite"/>
    </source>
</evidence>
<name>A0ABR2AAQ0_9ROSI</name>
<feature type="compositionally biased region" description="Basic and acidic residues" evidence="1">
    <location>
        <begin position="263"/>
        <end position="277"/>
    </location>
</feature>
<evidence type="ECO:0000313" key="3">
    <source>
        <dbReference type="Proteomes" id="UP001396334"/>
    </source>
</evidence>
<feature type="region of interest" description="Disordered" evidence="1">
    <location>
        <begin position="238"/>
        <end position="297"/>
    </location>
</feature>
<reference evidence="2 3" key="1">
    <citation type="journal article" date="2024" name="G3 (Bethesda)">
        <title>Genome assembly of Hibiscus sabdariffa L. provides insights into metabolisms of medicinal natural products.</title>
        <authorList>
            <person name="Kim T."/>
        </authorList>
    </citation>
    <scope>NUCLEOTIDE SEQUENCE [LARGE SCALE GENOMIC DNA]</scope>
    <source>
        <strain evidence="2">TK-2024</strain>
        <tissue evidence="2">Old leaves</tissue>
    </source>
</reference>
<proteinExistence type="predicted"/>
<organism evidence="2 3">
    <name type="scientific">Hibiscus sabdariffa</name>
    <name type="common">roselle</name>
    <dbReference type="NCBI Taxonomy" id="183260"/>
    <lineage>
        <taxon>Eukaryota</taxon>
        <taxon>Viridiplantae</taxon>
        <taxon>Streptophyta</taxon>
        <taxon>Embryophyta</taxon>
        <taxon>Tracheophyta</taxon>
        <taxon>Spermatophyta</taxon>
        <taxon>Magnoliopsida</taxon>
        <taxon>eudicotyledons</taxon>
        <taxon>Gunneridae</taxon>
        <taxon>Pentapetalae</taxon>
        <taxon>rosids</taxon>
        <taxon>malvids</taxon>
        <taxon>Malvales</taxon>
        <taxon>Malvaceae</taxon>
        <taxon>Malvoideae</taxon>
        <taxon>Hibiscus</taxon>
    </lineage>
</organism>
<sequence length="317" mass="35514">MAMKLALDYFKGKYIGFLLIAHDVKVMDGDISATVKNQLCRRLEFAEVVPSIESVDKHISKQDKGPSEIDSYTNYATYVHANLSDEIIPRVGMEFDTKGDVYDFYNKYAKEVGFSICKSKGHKDLHGHWLNMVFCCSCQEHTHALASPSRRMFLRSQRKINLAQVAELEIADCAGLAPKESVGFLARKVAARAAMSEQSFDIAMSDGENTLSKVETTLKQLSIEDSLNMCTENKIPQADETEQIENNGKKVKGVKCKPRRKGDRSSIRPKNAPEKATGKRKRQGEQSYETPLAFHAASYSTTDLKLRPIVSTTSMRE</sequence>
<comment type="caution">
    <text evidence="2">The sequence shown here is derived from an EMBL/GenBank/DDBJ whole genome shotgun (WGS) entry which is preliminary data.</text>
</comment>
<dbReference type="PANTHER" id="PTHR46328">
    <property type="entry name" value="FAR-RED IMPAIRED RESPONSIVE (FAR1) FAMILY PROTEIN-RELATED"/>
    <property type="match status" value="1"/>
</dbReference>
<protein>
    <recommendedName>
        <fullName evidence="4">Protein FAR1-RELATED SEQUENCE</fullName>
    </recommendedName>
</protein>
<gene>
    <name evidence="2" type="ORF">V6N11_043369</name>
</gene>
<evidence type="ECO:0000313" key="2">
    <source>
        <dbReference type="EMBL" id="KAK8490155.1"/>
    </source>
</evidence>
<accession>A0ABR2AAQ0</accession>
<dbReference type="EMBL" id="JBBPBN010000290">
    <property type="protein sequence ID" value="KAK8490155.1"/>
    <property type="molecule type" value="Genomic_DNA"/>
</dbReference>